<feature type="region of interest" description="Disordered" evidence="1">
    <location>
        <begin position="76"/>
        <end position="112"/>
    </location>
</feature>
<dbReference type="OrthoDB" id="198652at2759"/>
<proteinExistence type="predicted"/>
<keyword evidence="3" id="KW-1185">Reference proteome</keyword>
<dbReference type="GO" id="GO:0005737">
    <property type="term" value="C:cytoplasm"/>
    <property type="evidence" value="ECO:0007669"/>
    <property type="project" value="TreeGrafter"/>
</dbReference>
<dbReference type="AlphaFoldDB" id="A0A8H7ZU67"/>
<dbReference type="Pfam" id="PF13242">
    <property type="entry name" value="Hydrolase_like"/>
    <property type="match status" value="1"/>
</dbReference>
<evidence type="ECO:0000313" key="2">
    <source>
        <dbReference type="EMBL" id="KAG5459569.1"/>
    </source>
</evidence>
<dbReference type="SUPFAM" id="SSF56784">
    <property type="entry name" value="HAD-like"/>
    <property type="match status" value="1"/>
</dbReference>
<dbReference type="InterPro" id="IPR027706">
    <property type="entry name" value="PGP_Pase"/>
</dbReference>
<protein>
    <submittedName>
        <fullName evidence="2">Uncharacterized protein</fullName>
    </submittedName>
</protein>
<accession>A0A8H7ZU67</accession>
<reference evidence="2 3" key="1">
    <citation type="journal article" name="Sci. Rep.">
        <title>Genome-scale phylogenetic analyses confirm Olpidium as the closest living zoosporic fungus to the non-flagellated, terrestrial fungi.</title>
        <authorList>
            <person name="Chang Y."/>
            <person name="Rochon D."/>
            <person name="Sekimoto S."/>
            <person name="Wang Y."/>
            <person name="Chovatia M."/>
            <person name="Sandor L."/>
            <person name="Salamov A."/>
            <person name="Grigoriev I.V."/>
            <person name="Stajich J.E."/>
            <person name="Spatafora J.W."/>
        </authorList>
    </citation>
    <scope>NUCLEOTIDE SEQUENCE [LARGE SCALE GENOMIC DNA]</scope>
    <source>
        <strain evidence="2">S191</strain>
    </source>
</reference>
<evidence type="ECO:0000256" key="1">
    <source>
        <dbReference type="SAM" id="MobiDB-lite"/>
    </source>
</evidence>
<evidence type="ECO:0000313" key="3">
    <source>
        <dbReference type="Proteomes" id="UP000673691"/>
    </source>
</evidence>
<gene>
    <name evidence="2" type="ORF">BJ554DRAFT_17</name>
</gene>
<dbReference type="Proteomes" id="UP000673691">
    <property type="component" value="Unassembled WGS sequence"/>
</dbReference>
<dbReference type="EMBL" id="JAEFCI010006630">
    <property type="protein sequence ID" value="KAG5459569.1"/>
    <property type="molecule type" value="Genomic_DNA"/>
</dbReference>
<dbReference type="InterPro" id="IPR036412">
    <property type="entry name" value="HAD-like_sf"/>
</dbReference>
<dbReference type="PANTHER" id="PTHR19288">
    <property type="entry name" value="4-NITROPHENYLPHOSPHATASE-RELATED"/>
    <property type="match status" value="1"/>
</dbReference>
<dbReference type="GO" id="GO:0008962">
    <property type="term" value="F:phosphatidylglycerophosphatase activity"/>
    <property type="evidence" value="ECO:0007669"/>
    <property type="project" value="InterPro"/>
</dbReference>
<dbReference type="PANTHER" id="PTHR19288:SF25">
    <property type="entry name" value="PHOSPHATIDYLGLYCEROPHOSPHATASE GEP4, MITOCHONDRIAL"/>
    <property type="match status" value="1"/>
</dbReference>
<organism evidence="2 3">
    <name type="scientific">Olpidium bornovanus</name>
    <dbReference type="NCBI Taxonomy" id="278681"/>
    <lineage>
        <taxon>Eukaryota</taxon>
        <taxon>Fungi</taxon>
        <taxon>Fungi incertae sedis</taxon>
        <taxon>Olpidiomycota</taxon>
        <taxon>Olpidiomycotina</taxon>
        <taxon>Olpidiomycetes</taxon>
        <taxon>Olpidiales</taxon>
        <taxon>Olpidiaceae</taxon>
        <taxon>Olpidium</taxon>
    </lineage>
</organism>
<feature type="region of interest" description="Disordered" evidence="1">
    <location>
        <begin position="254"/>
        <end position="273"/>
    </location>
</feature>
<dbReference type="Gene3D" id="3.40.50.1000">
    <property type="entry name" value="HAD superfamily/HAD-like"/>
    <property type="match status" value="1"/>
</dbReference>
<dbReference type="InterPro" id="IPR023214">
    <property type="entry name" value="HAD_sf"/>
</dbReference>
<dbReference type="Pfam" id="PF09419">
    <property type="entry name" value="PGP_phosphatase"/>
    <property type="match status" value="1"/>
</dbReference>
<sequence length="363" mass="39657">MVQSFTPAGLRYAFKLLTSPRLFVPHLVVEGEITHTSAADGHARPPGRHSVRRVRQTQELRSPGCCLRQGQLPDRTVQKRTIPALQGGGGGGGGDGRRGSQPKTPPRAPRESQPLGSFRCFCGLRPIWPFQPAWECCRRVFGADNVVIVSNSAGTNDDPGFEQVSSTGVRDSSSSVKVAQRGAWLLINRFARLQAGRIETALGVSACDSAGTELACRFSEPRAEAEVRAPPHIRQKPGCGGELFAHLRRRRRRMPTPAVGQPDVPATPSADDASLEDVQPHEVTFIGDRIFTDVAFGNANGMVTIWTRQAITEEGDNFVAKMLRRFEHHLLRFLLAREVRPPSHRVVPEMISKSSCQSPPGKG</sequence>
<comment type="caution">
    <text evidence="2">The sequence shown here is derived from an EMBL/GenBank/DDBJ whole genome shotgun (WGS) entry which is preliminary data.</text>
</comment>
<name>A0A8H7ZU67_9FUNG</name>